<dbReference type="AlphaFoldDB" id="I1R8Q8"/>
<proteinExistence type="predicted"/>
<evidence type="ECO:0000313" key="2">
    <source>
        <dbReference type="Proteomes" id="UP000007306"/>
    </source>
</evidence>
<dbReference type="HOGENOM" id="CLU_1689473_0_0_1"/>
<dbReference type="Proteomes" id="UP000007306">
    <property type="component" value="Unassembled WGS sequence"/>
</dbReference>
<evidence type="ECO:0000313" key="1">
    <source>
        <dbReference type="EnsemblPlants" id="ORGLA12G0191400.1"/>
    </source>
</evidence>
<accession>I1R8Q8</accession>
<dbReference type="Gramene" id="ORGLA12G0191400.1">
    <property type="protein sequence ID" value="ORGLA12G0191400.1"/>
    <property type="gene ID" value="ORGLA12G0191400"/>
</dbReference>
<organism evidence="1 2">
    <name type="scientific">Oryza glaberrima</name>
    <name type="common">African rice</name>
    <dbReference type="NCBI Taxonomy" id="4538"/>
    <lineage>
        <taxon>Eukaryota</taxon>
        <taxon>Viridiplantae</taxon>
        <taxon>Streptophyta</taxon>
        <taxon>Embryophyta</taxon>
        <taxon>Tracheophyta</taxon>
        <taxon>Spermatophyta</taxon>
        <taxon>Magnoliopsida</taxon>
        <taxon>Liliopsida</taxon>
        <taxon>Poales</taxon>
        <taxon>Poaceae</taxon>
        <taxon>BOP clade</taxon>
        <taxon>Oryzoideae</taxon>
        <taxon>Oryzeae</taxon>
        <taxon>Oryzinae</taxon>
        <taxon>Oryza</taxon>
    </lineage>
</organism>
<protein>
    <submittedName>
        <fullName evidence="1">Uncharacterized protein</fullName>
    </submittedName>
</protein>
<dbReference type="OMA" id="GDRACAW"/>
<reference evidence="1" key="1">
    <citation type="submission" date="2015-06" db="UniProtKB">
        <authorList>
            <consortium name="EnsemblPlants"/>
        </authorList>
    </citation>
    <scope>IDENTIFICATION</scope>
</reference>
<reference evidence="2" key="2">
    <citation type="submission" date="2018-04" db="EMBL/GenBank/DDBJ databases">
        <title>OglaRS2 (Oryza glaberrima Reference Sequence Version 2).</title>
        <authorList>
            <person name="Zhang J."/>
            <person name="Kudrna D."/>
            <person name="Lee S."/>
            <person name="Talag J."/>
            <person name="Rajasekar S."/>
            <person name="Wing R.A."/>
        </authorList>
    </citation>
    <scope>NUCLEOTIDE SEQUENCE [LARGE SCALE GENOMIC DNA]</scope>
    <source>
        <strain evidence="2">cv. IRGC 96717</strain>
    </source>
</reference>
<dbReference type="EnsemblPlants" id="ORGLA12G0191400.1">
    <property type="protein sequence ID" value="ORGLA12G0191400.1"/>
    <property type="gene ID" value="ORGLA12G0191400"/>
</dbReference>
<sequence length="156" mass="16309">MTYLEFLQKNQWGQEASVGADGVQVGDVCAGSLGGHATAGVWPGRWREIGGRACAWTAAEGLENDGQERYGKVLPFWGSLDEGAGNSSVLAGEDPSSQPCGNNKKMREAKLYPRQKKMTMGACSGAPRTGAFGGGFEGLHTLGAVVGSLLDLVFLS</sequence>
<keyword evidence="2" id="KW-1185">Reference proteome</keyword>
<name>I1R8Q8_ORYGL</name>